<dbReference type="GO" id="GO:0004523">
    <property type="term" value="F:RNA-DNA hybrid ribonuclease activity"/>
    <property type="evidence" value="ECO:0007669"/>
    <property type="project" value="InterPro"/>
</dbReference>
<dbReference type="Gene3D" id="3.30.420.10">
    <property type="entry name" value="Ribonuclease H-like superfamily/Ribonuclease H"/>
    <property type="match status" value="1"/>
</dbReference>
<sequence length="238" mass="27022">MSYSEDPSFIKNFVVEYYSSLLNSTGSLLTPTSRLDNLVPLTSVEAYIWKATLKALGLSHVRHIALTYHFTWFISLGSTQTKIKKVYEKEVSWEAPKEGWLKLNSDGSRSDDRFSYGVLVRDSSGFCFEALSTRVRADSINLLELKGLVEGMQLCHSLRASRVWLESDSTTAIAWIHGRGIIPWRAFRDLRTFSTLSNSLLEWKATHVYREGNQVADHLAAFQSAMGYQIHEPPDFFA</sequence>
<protein>
    <recommendedName>
        <fullName evidence="1">RNase H type-1 domain-containing protein</fullName>
    </recommendedName>
</protein>
<dbReference type="SUPFAM" id="SSF53098">
    <property type="entry name" value="Ribonuclease H-like"/>
    <property type="match status" value="1"/>
</dbReference>
<gene>
    <name evidence="2" type="ORF">QJS04_geneDACA020589</name>
</gene>
<dbReference type="Pfam" id="PF13456">
    <property type="entry name" value="RVT_3"/>
    <property type="match status" value="1"/>
</dbReference>
<dbReference type="GO" id="GO:0003676">
    <property type="term" value="F:nucleic acid binding"/>
    <property type="evidence" value="ECO:0007669"/>
    <property type="project" value="InterPro"/>
</dbReference>
<dbReference type="AlphaFoldDB" id="A0AAV9BUU1"/>
<dbReference type="InterPro" id="IPR036397">
    <property type="entry name" value="RNaseH_sf"/>
</dbReference>
<dbReference type="Proteomes" id="UP001179952">
    <property type="component" value="Unassembled WGS sequence"/>
</dbReference>
<dbReference type="InterPro" id="IPR044730">
    <property type="entry name" value="RNase_H-like_dom_plant"/>
</dbReference>
<dbReference type="InterPro" id="IPR012337">
    <property type="entry name" value="RNaseH-like_sf"/>
</dbReference>
<reference evidence="2" key="2">
    <citation type="submission" date="2023-06" db="EMBL/GenBank/DDBJ databases">
        <authorList>
            <person name="Ma L."/>
            <person name="Liu K.-W."/>
            <person name="Li Z."/>
            <person name="Hsiao Y.-Y."/>
            <person name="Qi Y."/>
            <person name="Fu T."/>
            <person name="Tang G."/>
            <person name="Zhang D."/>
            <person name="Sun W.-H."/>
            <person name="Liu D.-K."/>
            <person name="Li Y."/>
            <person name="Chen G.-Z."/>
            <person name="Liu X.-D."/>
            <person name="Liao X.-Y."/>
            <person name="Jiang Y.-T."/>
            <person name="Yu X."/>
            <person name="Hao Y."/>
            <person name="Huang J."/>
            <person name="Zhao X.-W."/>
            <person name="Ke S."/>
            <person name="Chen Y.-Y."/>
            <person name="Wu W.-L."/>
            <person name="Hsu J.-L."/>
            <person name="Lin Y.-F."/>
            <person name="Huang M.-D."/>
            <person name="Li C.-Y."/>
            <person name="Huang L."/>
            <person name="Wang Z.-W."/>
            <person name="Zhao X."/>
            <person name="Zhong W.-Y."/>
            <person name="Peng D.-H."/>
            <person name="Ahmad S."/>
            <person name="Lan S."/>
            <person name="Zhang J.-S."/>
            <person name="Tsai W.-C."/>
            <person name="Van De Peer Y."/>
            <person name="Liu Z.-J."/>
        </authorList>
    </citation>
    <scope>NUCLEOTIDE SEQUENCE</scope>
    <source>
        <strain evidence="2">SCP</strain>
        <tissue evidence="2">Leaves</tissue>
    </source>
</reference>
<accession>A0AAV9BUU1</accession>
<name>A0AAV9BUU1_ACOGR</name>
<keyword evidence="3" id="KW-1185">Reference proteome</keyword>
<dbReference type="EMBL" id="JAUJYN010000001">
    <property type="protein sequence ID" value="KAK1280618.1"/>
    <property type="molecule type" value="Genomic_DNA"/>
</dbReference>
<dbReference type="CDD" id="cd06222">
    <property type="entry name" value="RNase_H_like"/>
    <property type="match status" value="1"/>
</dbReference>
<dbReference type="InterPro" id="IPR002156">
    <property type="entry name" value="RNaseH_domain"/>
</dbReference>
<feature type="domain" description="RNase H type-1" evidence="1">
    <location>
        <begin position="104"/>
        <end position="221"/>
    </location>
</feature>
<organism evidence="2 3">
    <name type="scientific">Acorus gramineus</name>
    <name type="common">Dwarf sweet flag</name>
    <dbReference type="NCBI Taxonomy" id="55184"/>
    <lineage>
        <taxon>Eukaryota</taxon>
        <taxon>Viridiplantae</taxon>
        <taxon>Streptophyta</taxon>
        <taxon>Embryophyta</taxon>
        <taxon>Tracheophyta</taxon>
        <taxon>Spermatophyta</taxon>
        <taxon>Magnoliopsida</taxon>
        <taxon>Liliopsida</taxon>
        <taxon>Acoraceae</taxon>
        <taxon>Acorus</taxon>
    </lineage>
</organism>
<dbReference type="InterPro" id="IPR053151">
    <property type="entry name" value="RNase_H-like"/>
</dbReference>
<reference evidence="2" key="1">
    <citation type="journal article" date="2023" name="Nat. Commun.">
        <title>Diploid and tetraploid genomes of Acorus and the evolution of monocots.</title>
        <authorList>
            <person name="Ma L."/>
            <person name="Liu K.W."/>
            <person name="Li Z."/>
            <person name="Hsiao Y.Y."/>
            <person name="Qi Y."/>
            <person name="Fu T."/>
            <person name="Tang G.D."/>
            <person name="Zhang D."/>
            <person name="Sun W.H."/>
            <person name="Liu D.K."/>
            <person name="Li Y."/>
            <person name="Chen G.Z."/>
            <person name="Liu X.D."/>
            <person name="Liao X.Y."/>
            <person name="Jiang Y.T."/>
            <person name="Yu X."/>
            <person name="Hao Y."/>
            <person name="Huang J."/>
            <person name="Zhao X.W."/>
            <person name="Ke S."/>
            <person name="Chen Y.Y."/>
            <person name="Wu W.L."/>
            <person name="Hsu J.L."/>
            <person name="Lin Y.F."/>
            <person name="Huang M.D."/>
            <person name="Li C.Y."/>
            <person name="Huang L."/>
            <person name="Wang Z.W."/>
            <person name="Zhao X."/>
            <person name="Zhong W.Y."/>
            <person name="Peng D.H."/>
            <person name="Ahmad S."/>
            <person name="Lan S."/>
            <person name="Zhang J.S."/>
            <person name="Tsai W.C."/>
            <person name="Van de Peer Y."/>
            <person name="Liu Z.J."/>
        </authorList>
    </citation>
    <scope>NUCLEOTIDE SEQUENCE</scope>
    <source>
        <strain evidence="2">SCP</strain>
    </source>
</reference>
<evidence type="ECO:0000313" key="3">
    <source>
        <dbReference type="Proteomes" id="UP001179952"/>
    </source>
</evidence>
<dbReference type="PANTHER" id="PTHR47723">
    <property type="entry name" value="OS05G0353850 PROTEIN"/>
    <property type="match status" value="1"/>
</dbReference>
<evidence type="ECO:0000313" key="2">
    <source>
        <dbReference type="EMBL" id="KAK1280618.1"/>
    </source>
</evidence>
<dbReference type="PANTHER" id="PTHR47723:SF19">
    <property type="entry name" value="POLYNUCLEOTIDYL TRANSFERASE, RIBONUCLEASE H-LIKE SUPERFAMILY PROTEIN"/>
    <property type="match status" value="1"/>
</dbReference>
<proteinExistence type="predicted"/>
<evidence type="ECO:0000259" key="1">
    <source>
        <dbReference type="Pfam" id="PF13456"/>
    </source>
</evidence>
<comment type="caution">
    <text evidence="2">The sequence shown here is derived from an EMBL/GenBank/DDBJ whole genome shotgun (WGS) entry which is preliminary data.</text>
</comment>